<keyword evidence="13" id="KW-1185">Reference proteome</keyword>
<dbReference type="GO" id="GO:0071038">
    <property type="term" value="P:TRAMP-dependent tRNA surveillance pathway"/>
    <property type="evidence" value="ECO:0007669"/>
    <property type="project" value="TreeGrafter"/>
</dbReference>
<dbReference type="GO" id="GO:0031499">
    <property type="term" value="C:TRAMP complex"/>
    <property type="evidence" value="ECO:0007669"/>
    <property type="project" value="TreeGrafter"/>
</dbReference>
<name>A0A8T3CYF7_9TELE</name>
<feature type="compositionally biased region" description="Low complexity" evidence="10">
    <location>
        <begin position="429"/>
        <end position="444"/>
    </location>
</feature>
<dbReference type="Pfam" id="PF00098">
    <property type="entry name" value="zf-CCHC"/>
    <property type="match status" value="1"/>
</dbReference>
<dbReference type="OrthoDB" id="7608935at2759"/>
<feature type="compositionally biased region" description="Acidic residues" evidence="10">
    <location>
        <begin position="7"/>
        <end position="16"/>
    </location>
</feature>
<proteinExistence type="predicted"/>
<evidence type="ECO:0000256" key="2">
    <source>
        <dbReference type="ARBA" id="ARBA00022723"/>
    </source>
</evidence>
<dbReference type="InterPro" id="IPR036875">
    <property type="entry name" value="Znf_CCHC_sf"/>
</dbReference>
<accession>A0A8T3CYF7</accession>
<evidence type="ECO:0000256" key="1">
    <source>
        <dbReference type="ARBA" id="ARBA00004604"/>
    </source>
</evidence>
<feature type="domain" description="CCHC-type" evidence="11">
    <location>
        <begin position="274"/>
        <end position="289"/>
    </location>
</feature>
<feature type="compositionally biased region" description="Low complexity" evidence="10">
    <location>
        <begin position="112"/>
        <end position="129"/>
    </location>
</feature>
<keyword evidence="6" id="KW-0539">Nucleus</keyword>
<evidence type="ECO:0000313" key="12">
    <source>
        <dbReference type="EMBL" id="KAI1887665.1"/>
    </source>
</evidence>
<evidence type="ECO:0000256" key="6">
    <source>
        <dbReference type="ARBA" id="ARBA00023242"/>
    </source>
</evidence>
<gene>
    <name evidence="12" type="ORF">AGOR_G00192650</name>
</gene>
<dbReference type="AlphaFoldDB" id="A0A8T3CYF7"/>
<reference evidence="12" key="1">
    <citation type="submission" date="2021-01" db="EMBL/GenBank/DDBJ databases">
        <authorList>
            <person name="Zahm M."/>
            <person name="Roques C."/>
            <person name="Cabau C."/>
            <person name="Klopp C."/>
            <person name="Donnadieu C."/>
            <person name="Jouanno E."/>
            <person name="Lampietro C."/>
            <person name="Louis A."/>
            <person name="Herpin A."/>
            <person name="Echchiki A."/>
            <person name="Berthelot C."/>
            <person name="Parey E."/>
            <person name="Roest-Crollius H."/>
            <person name="Braasch I."/>
            <person name="Postlethwait J."/>
            <person name="Bobe J."/>
            <person name="Montfort J."/>
            <person name="Bouchez O."/>
            <person name="Begum T."/>
            <person name="Mejri S."/>
            <person name="Adams A."/>
            <person name="Chen W.-J."/>
            <person name="Guiguen Y."/>
        </authorList>
    </citation>
    <scope>NUCLEOTIDE SEQUENCE</scope>
    <source>
        <tissue evidence="12">Blood</tissue>
    </source>
</reference>
<feature type="compositionally biased region" description="Low complexity" evidence="10">
    <location>
        <begin position="464"/>
        <end position="475"/>
    </location>
</feature>
<dbReference type="GO" id="GO:0071036">
    <property type="term" value="P:nuclear polyadenylation-dependent snoRNA catabolic process"/>
    <property type="evidence" value="ECO:0007669"/>
    <property type="project" value="TreeGrafter"/>
</dbReference>
<dbReference type="SUPFAM" id="SSF57756">
    <property type="entry name" value="Retrovirus zinc finger-like domains"/>
    <property type="match status" value="3"/>
</dbReference>
<evidence type="ECO:0000256" key="10">
    <source>
        <dbReference type="SAM" id="MobiDB-lite"/>
    </source>
</evidence>
<dbReference type="InterPro" id="IPR051644">
    <property type="entry name" value="TRAMP_AT-DNA-binding"/>
</dbReference>
<evidence type="ECO:0000259" key="11">
    <source>
        <dbReference type="PROSITE" id="PS50158"/>
    </source>
</evidence>
<dbReference type="EMBL" id="JAERUA010000018">
    <property type="protein sequence ID" value="KAI1887665.1"/>
    <property type="molecule type" value="Genomic_DNA"/>
</dbReference>
<dbReference type="GO" id="GO:0071031">
    <property type="term" value="P:nuclear mRNA surveillance of mRNA 3'-end processing"/>
    <property type="evidence" value="ECO:0007669"/>
    <property type="project" value="TreeGrafter"/>
</dbReference>
<feature type="compositionally biased region" description="Basic and acidic residues" evidence="10">
    <location>
        <begin position="358"/>
        <end position="372"/>
    </location>
</feature>
<keyword evidence="5" id="KW-0862">Zinc</keyword>
<feature type="compositionally biased region" description="Polar residues" evidence="10">
    <location>
        <begin position="376"/>
        <end position="389"/>
    </location>
</feature>
<dbReference type="GO" id="GO:0003723">
    <property type="term" value="F:RNA binding"/>
    <property type="evidence" value="ECO:0007669"/>
    <property type="project" value="TreeGrafter"/>
</dbReference>
<dbReference type="PROSITE" id="PS50158">
    <property type="entry name" value="ZF_CCHC"/>
    <property type="match status" value="3"/>
</dbReference>
<sequence>MYGGYDDREEYEDELYREEGDSSGSEADTEVEFRLYSQLHYSSHLGEEDGQAEKQEEERTRPKVTEQQPNSVILISSDPEVITISDSTEDEDGVCAAKGQVSRPRPADRRGQPATPATPQSAPQSSGSDSDSDSDGVEAWMVLGQDRQESDNTIQLNVMGGVSISSAEDEDDDDGHKWKISSKDVEAQICNQGPGRRRTPSRYYTGKTVTCRSCNKMGHLSKNCPTPRKLPSCTLCGSQTHLQKTCPNRYCTNCSLPGHCYDDCLERAYWHKHCHRCGMTGHFYDACPDIWRQYHLTTQEGPILKPDNEEAPRSPAYCYNCSRQGHFGFECNQRRMFNGTYPSAPYVSYYDTPRDIRQRESRAHRRAQELREAGLLQSTELEQRVQPQVWNGEEEPPRKRAKMKNKDWEKKGKSGAPSAKAKKAKRQQHQQQQHQPPQHQTQQQQKKRTVGKRRERRQLKNQQKEAQAQTHAQAQHPGKRKGGLADEEDFPRGPRRRPTGAPTAPRKGSQHPNLFGSGKAGKKCRARGRDRKPGNSKVHNMYPSDENLFLIKQRRKK</sequence>
<keyword evidence="4 9" id="KW-0863">Zinc-finger</keyword>
<dbReference type="Proteomes" id="UP000829720">
    <property type="component" value="Unassembled WGS sequence"/>
</dbReference>
<dbReference type="GO" id="GO:0008270">
    <property type="term" value="F:zinc ion binding"/>
    <property type="evidence" value="ECO:0007669"/>
    <property type="project" value="UniProtKB-KW"/>
</dbReference>
<dbReference type="GO" id="GO:0071035">
    <property type="term" value="P:nuclear polyadenylation-dependent rRNA catabolic process"/>
    <property type="evidence" value="ECO:0007669"/>
    <property type="project" value="TreeGrafter"/>
</dbReference>
<evidence type="ECO:0000256" key="4">
    <source>
        <dbReference type="ARBA" id="ARBA00022771"/>
    </source>
</evidence>
<keyword evidence="2" id="KW-0479">Metal-binding</keyword>
<dbReference type="Gene3D" id="4.10.60.10">
    <property type="entry name" value="Zinc finger, CCHC-type"/>
    <property type="match status" value="2"/>
</dbReference>
<organism evidence="12 13">
    <name type="scientific">Albula goreensis</name>
    <dbReference type="NCBI Taxonomy" id="1534307"/>
    <lineage>
        <taxon>Eukaryota</taxon>
        <taxon>Metazoa</taxon>
        <taxon>Chordata</taxon>
        <taxon>Craniata</taxon>
        <taxon>Vertebrata</taxon>
        <taxon>Euteleostomi</taxon>
        <taxon>Actinopterygii</taxon>
        <taxon>Neopterygii</taxon>
        <taxon>Teleostei</taxon>
        <taxon>Albuliformes</taxon>
        <taxon>Albulidae</taxon>
        <taxon>Albula</taxon>
    </lineage>
</organism>
<keyword evidence="3" id="KW-0677">Repeat</keyword>
<feature type="domain" description="CCHC-type" evidence="11">
    <location>
        <begin position="318"/>
        <end position="333"/>
    </location>
</feature>
<dbReference type="InterPro" id="IPR001878">
    <property type="entry name" value="Znf_CCHC"/>
</dbReference>
<dbReference type="GO" id="GO:0071037">
    <property type="term" value="P:nuclear polyadenylation-dependent snRNA catabolic process"/>
    <property type="evidence" value="ECO:0007669"/>
    <property type="project" value="TreeGrafter"/>
</dbReference>
<protein>
    <recommendedName>
        <fullName evidence="7">Zinc finger CCHC domain-containing protein 7</fullName>
    </recommendedName>
    <alternativeName>
        <fullName evidence="8">TRAMP-like complex RNA-binding factor ZCCHC7</fullName>
    </alternativeName>
</protein>
<feature type="compositionally biased region" description="Basic residues" evidence="10">
    <location>
        <begin position="445"/>
        <end position="459"/>
    </location>
</feature>
<evidence type="ECO:0000256" key="8">
    <source>
        <dbReference type="ARBA" id="ARBA00043023"/>
    </source>
</evidence>
<feature type="region of interest" description="Disordered" evidence="10">
    <location>
        <begin position="358"/>
        <end position="557"/>
    </location>
</feature>
<feature type="compositionally biased region" description="Basic residues" evidence="10">
    <location>
        <begin position="520"/>
        <end position="530"/>
    </location>
</feature>
<feature type="region of interest" description="Disordered" evidence="10">
    <location>
        <begin position="1"/>
        <end position="136"/>
    </location>
</feature>
<evidence type="ECO:0000313" key="13">
    <source>
        <dbReference type="Proteomes" id="UP000829720"/>
    </source>
</evidence>
<comment type="subcellular location">
    <subcellularLocation>
        <location evidence="1">Nucleus</location>
        <location evidence="1">Nucleolus</location>
    </subcellularLocation>
</comment>
<dbReference type="PANTHER" id="PTHR46543:SF1">
    <property type="entry name" value="ZINC FINGER CCHC DOMAIN-CONTAINING PROTEIN 7"/>
    <property type="match status" value="1"/>
</dbReference>
<dbReference type="FunFam" id="4.10.60.10:FF:000020">
    <property type="entry name" value="Zinc finger CCHC domain-containing protein 7"/>
    <property type="match status" value="1"/>
</dbReference>
<dbReference type="PANTHER" id="PTHR46543">
    <property type="entry name" value="ZINC FINGER CCHC DOMAIN-CONTAINING PROTEIN 7"/>
    <property type="match status" value="1"/>
</dbReference>
<feature type="compositionally biased region" description="Polar residues" evidence="10">
    <location>
        <begin position="65"/>
        <end position="74"/>
    </location>
</feature>
<evidence type="ECO:0000256" key="5">
    <source>
        <dbReference type="ARBA" id="ARBA00022833"/>
    </source>
</evidence>
<evidence type="ECO:0000256" key="7">
    <source>
        <dbReference type="ARBA" id="ARBA00041190"/>
    </source>
</evidence>
<dbReference type="GO" id="GO:0071039">
    <property type="term" value="P:nuclear polyadenylation-dependent CUT catabolic process"/>
    <property type="evidence" value="ECO:0007669"/>
    <property type="project" value="TreeGrafter"/>
</dbReference>
<evidence type="ECO:0000256" key="9">
    <source>
        <dbReference type="PROSITE-ProRule" id="PRU00047"/>
    </source>
</evidence>
<comment type="caution">
    <text evidence="12">The sequence shown here is derived from an EMBL/GenBank/DDBJ whole genome shotgun (WGS) entry which is preliminary data.</text>
</comment>
<dbReference type="GO" id="GO:0005730">
    <property type="term" value="C:nucleolus"/>
    <property type="evidence" value="ECO:0007669"/>
    <property type="project" value="UniProtKB-SubCell"/>
</dbReference>
<feature type="compositionally biased region" description="Basic and acidic residues" evidence="10">
    <location>
        <begin position="45"/>
        <end position="64"/>
    </location>
</feature>
<dbReference type="SMART" id="SM00343">
    <property type="entry name" value="ZnF_C2HC"/>
    <property type="match status" value="5"/>
</dbReference>
<evidence type="ECO:0000256" key="3">
    <source>
        <dbReference type="ARBA" id="ARBA00022737"/>
    </source>
</evidence>
<feature type="domain" description="CCHC-type" evidence="11">
    <location>
        <begin position="211"/>
        <end position="225"/>
    </location>
</feature>